<protein>
    <submittedName>
        <fullName evidence="1">Uncharacterized protein</fullName>
    </submittedName>
</protein>
<dbReference type="AlphaFoldDB" id="A0A2Z7CU85"/>
<keyword evidence="2" id="KW-1185">Reference proteome</keyword>
<accession>A0A2Z7CU85</accession>
<dbReference type="Proteomes" id="UP000250235">
    <property type="component" value="Unassembled WGS sequence"/>
</dbReference>
<organism evidence="1 2">
    <name type="scientific">Dorcoceras hygrometricum</name>
    <dbReference type="NCBI Taxonomy" id="472368"/>
    <lineage>
        <taxon>Eukaryota</taxon>
        <taxon>Viridiplantae</taxon>
        <taxon>Streptophyta</taxon>
        <taxon>Embryophyta</taxon>
        <taxon>Tracheophyta</taxon>
        <taxon>Spermatophyta</taxon>
        <taxon>Magnoliopsida</taxon>
        <taxon>eudicotyledons</taxon>
        <taxon>Gunneridae</taxon>
        <taxon>Pentapetalae</taxon>
        <taxon>asterids</taxon>
        <taxon>lamiids</taxon>
        <taxon>Lamiales</taxon>
        <taxon>Gesneriaceae</taxon>
        <taxon>Didymocarpoideae</taxon>
        <taxon>Trichosporeae</taxon>
        <taxon>Loxocarpinae</taxon>
        <taxon>Dorcoceras</taxon>
    </lineage>
</organism>
<proteinExistence type="predicted"/>
<evidence type="ECO:0000313" key="1">
    <source>
        <dbReference type="EMBL" id="KZV50660.1"/>
    </source>
</evidence>
<reference evidence="1 2" key="1">
    <citation type="journal article" date="2015" name="Proc. Natl. Acad. Sci. U.S.A.">
        <title>The resurrection genome of Boea hygrometrica: A blueprint for survival of dehydration.</title>
        <authorList>
            <person name="Xiao L."/>
            <person name="Yang G."/>
            <person name="Zhang L."/>
            <person name="Yang X."/>
            <person name="Zhao S."/>
            <person name="Ji Z."/>
            <person name="Zhou Q."/>
            <person name="Hu M."/>
            <person name="Wang Y."/>
            <person name="Chen M."/>
            <person name="Xu Y."/>
            <person name="Jin H."/>
            <person name="Xiao X."/>
            <person name="Hu G."/>
            <person name="Bao F."/>
            <person name="Hu Y."/>
            <person name="Wan P."/>
            <person name="Li L."/>
            <person name="Deng X."/>
            <person name="Kuang T."/>
            <person name="Xiang C."/>
            <person name="Zhu J.K."/>
            <person name="Oliver M.J."/>
            <person name="He Y."/>
        </authorList>
    </citation>
    <scope>NUCLEOTIDE SEQUENCE [LARGE SCALE GENOMIC DNA]</scope>
    <source>
        <strain evidence="2">cv. XS01</strain>
    </source>
</reference>
<evidence type="ECO:0000313" key="2">
    <source>
        <dbReference type="Proteomes" id="UP000250235"/>
    </source>
</evidence>
<sequence length="130" mass="15552">MGTSLDKSWKRARWSLMRDLIVPSWSAMRRRLGDISLDASWMVRMSWQTRNQFYGCGQSPKHLLFIVTYFIRFSAVEDVAWSKVGSVGFLFPRRFFLYLFRRLWWTRRVNAKELQYILGSYSGRLGLLLR</sequence>
<gene>
    <name evidence="1" type="ORF">F511_30973</name>
</gene>
<name>A0A2Z7CU85_9LAMI</name>
<dbReference type="EMBL" id="KQ992355">
    <property type="protein sequence ID" value="KZV50660.1"/>
    <property type="molecule type" value="Genomic_DNA"/>
</dbReference>